<dbReference type="PANTHER" id="PTHR21580:SF19">
    <property type="entry name" value="OUTER DENSE FIBER PROTEIN 3B"/>
    <property type="match status" value="1"/>
</dbReference>
<sequence length="421" mass="43700">MGPAPESGVRSPEAGGGAPGGPAEPWVEGGAALPSAGAAGPSAPPRPMGSDVWVGPWRPHRPRGPIAALYRGPGPKYLLPPNTGYTLHDPSRPRAPAFSFGARLPPPRTFCGPGPGHLVPARMTVRGPDGSPAYSIHGRPRPAAPLLTPGPGRYFPERAGNATYPSAPRHSIAPRNWGAHAEQQTPDPGPLRLPRGEPRDLQGPGPPVLHAGADLAPPGQQPESGACGLQRGPAPEAPRLELRNPALGLPGPGPDRRGRLTGRAGPTRLHKASRACRTCAPLFAAGAAGGGAALGPRGPVPQLAYPAPEGTRCRDWSRSRVVPPPRRPLAQSPAHPSCPAPAVHLPPLGSERATPRQRSGHGREGRGRAKRSCRRDTETGRRQVPAVSHPAGPGRWSHRGPARAHPLTSRGESQSPSDSRS</sequence>
<name>A0A8C0NEB5_CANLF</name>
<dbReference type="AlphaFoldDB" id="A0A8C0NEB5"/>
<protein>
    <recommendedName>
        <fullName evidence="4">Outer dense fiber of sperm tails 3B</fullName>
    </recommendedName>
</protein>
<reference evidence="2" key="1">
    <citation type="submission" date="2019-03" db="EMBL/GenBank/DDBJ databases">
        <authorList>
            <person name="Warren W.C."/>
            <person name="Johnson G.S."/>
        </authorList>
    </citation>
    <scope>NUCLEOTIDE SEQUENCE [LARGE SCALE GENOMIC DNA]</scope>
    <source>
        <strain evidence="2">Basenji</strain>
    </source>
</reference>
<organism evidence="2 3">
    <name type="scientific">Canis lupus familiaris</name>
    <name type="common">Dog</name>
    <name type="synonym">Canis familiaris</name>
    <dbReference type="NCBI Taxonomy" id="9615"/>
    <lineage>
        <taxon>Eukaryota</taxon>
        <taxon>Metazoa</taxon>
        <taxon>Chordata</taxon>
        <taxon>Craniata</taxon>
        <taxon>Vertebrata</taxon>
        <taxon>Euteleostomi</taxon>
        <taxon>Mammalia</taxon>
        <taxon>Eutheria</taxon>
        <taxon>Laurasiatheria</taxon>
        <taxon>Carnivora</taxon>
        <taxon>Caniformia</taxon>
        <taxon>Canidae</taxon>
        <taxon>Canis</taxon>
    </lineage>
</organism>
<feature type="region of interest" description="Disordered" evidence="1">
    <location>
        <begin position="286"/>
        <end position="421"/>
    </location>
</feature>
<evidence type="ECO:0000313" key="3">
    <source>
        <dbReference type="Proteomes" id="UP000694429"/>
    </source>
</evidence>
<feature type="region of interest" description="Disordered" evidence="1">
    <location>
        <begin position="1"/>
        <end position="56"/>
    </location>
</feature>
<feature type="compositionally biased region" description="Polar residues" evidence="1">
    <location>
        <begin position="410"/>
        <end position="421"/>
    </location>
</feature>
<dbReference type="Proteomes" id="UP000694429">
    <property type="component" value="Chromosome 10"/>
</dbReference>
<evidence type="ECO:0000313" key="2">
    <source>
        <dbReference type="Ensembl" id="ENSCAFP00030025516.1"/>
    </source>
</evidence>
<accession>A0A8C0NEB5</accession>
<feature type="compositionally biased region" description="Low complexity" evidence="1">
    <location>
        <begin position="21"/>
        <end position="41"/>
    </location>
</feature>
<evidence type="ECO:0000256" key="1">
    <source>
        <dbReference type="SAM" id="MobiDB-lite"/>
    </source>
</evidence>
<evidence type="ECO:0008006" key="4">
    <source>
        <dbReference type="Google" id="ProtNLM"/>
    </source>
</evidence>
<reference evidence="2" key="2">
    <citation type="submission" date="2025-08" db="UniProtKB">
        <authorList>
            <consortium name="Ensembl"/>
        </authorList>
    </citation>
    <scope>IDENTIFICATION</scope>
</reference>
<dbReference type="Ensembl" id="ENSCAFT00030029272.1">
    <property type="protein sequence ID" value="ENSCAFP00030025516.1"/>
    <property type="gene ID" value="ENSCAFG00030015738.1"/>
</dbReference>
<dbReference type="PANTHER" id="PTHR21580">
    <property type="entry name" value="SHIPPO-1-RELATED"/>
    <property type="match status" value="1"/>
</dbReference>
<feature type="region of interest" description="Disordered" evidence="1">
    <location>
        <begin position="81"/>
        <end position="273"/>
    </location>
</feature>
<dbReference type="InterPro" id="IPR051291">
    <property type="entry name" value="CIMAP"/>
</dbReference>
<proteinExistence type="predicted"/>